<gene>
    <name evidence="10" type="ORF">SEUCBS140593_007771</name>
</gene>
<organism evidence="10 11">
    <name type="scientific">Sporothrix eucalyptigena</name>
    <dbReference type="NCBI Taxonomy" id="1812306"/>
    <lineage>
        <taxon>Eukaryota</taxon>
        <taxon>Fungi</taxon>
        <taxon>Dikarya</taxon>
        <taxon>Ascomycota</taxon>
        <taxon>Pezizomycotina</taxon>
        <taxon>Sordariomycetes</taxon>
        <taxon>Sordariomycetidae</taxon>
        <taxon>Ophiostomatales</taxon>
        <taxon>Ophiostomataceae</taxon>
        <taxon>Sporothrix</taxon>
    </lineage>
</organism>
<evidence type="ECO:0000256" key="3">
    <source>
        <dbReference type="ARBA" id="ARBA00022448"/>
    </source>
</evidence>
<feature type="domain" description="Major facilitator superfamily (MFS) profile" evidence="9">
    <location>
        <begin position="11"/>
        <end position="442"/>
    </location>
</feature>
<keyword evidence="3 7" id="KW-0813">Transport</keyword>
<evidence type="ECO:0000259" key="9">
    <source>
        <dbReference type="PROSITE" id="PS50850"/>
    </source>
</evidence>
<dbReference type="Pfam" id="PF00083">
    <property type="entry name" value="Sugar_tr"/>
    <property type="match status" value="1"/>
</dbReference>
<dbReference type="Gene3D" id="1.20.1250.20">
    <property type="entry name" value="MFS general substrate transporter like domains"/>
    <property type="match status" value="1"/>
</dbReference>
<dbReference type="PROSITE" id="PS50850">
    <property type="entry name" value="MFS"/>
    <property type="match status" value="1"/>
</dbReference>
<dbReference type="PROSITE" id="PS00216">
    <property type="entry name" value="SUGAR_TRANSPORT_1"/>
    <property type="match status" value="1"/>
</dbReference>
<protein>
    <recommendedName>
        <fullName evidence="9">Major facilitator superfamily (MFS) profile domain-containing protein</fullName>
    </recommendedName>
</protein>
<evidence type="ECO:0000256" key="8">
    <source>
        <dbReference type="SAM" id="Phobius"/>
    </source>
</evidence>
<sequence length="442" mass="48308">MVATTTYNLTIVLFVALSALTYGYAFSVFSTSIGQPAFYEYFNLEQEGPGAAHTASILGVLNSLFSAGAAFGAISMAWLPDWIGRKYTIVTAASISLVGGALVTGSVNIPMMIVMRFIHGIGVGQCITITPIYLSEVAPPSRRGFLTGQNAVALVFGYLLSAWVGYGTYFSSNGTFAWRFPLALSCLFPLILLAGSPWVPESPRWLIWHDRVDKAWMIVEKLHHDATDPTQRMAKEEFFQMRTQIDFDRTQDLSMSYMFKTPSLRRRVFLGCGVLLGSQACGALVINNYSVVLYQGLGMTGSMPLLMYALYIVVGMIFNIVSSLIIDRVGRRTLFLVGWTSTAITLSFETALVAKFAGTDNRGGNAAAVFFLFLFVTMYGSCIDGTAYVYCAEVFPTMYRAKGMALGLFTYYSASIAFLTPAATAIDNIGCVTRNPIPRRLG</sequence>
<dbReference type="NCBIfam" id="TIGR00879">
    <property type="entry name" value="SP"/>
    <property type="match status" value="1"/>
</dbReference>
<keyword evidence="11" id="KW-1185">Reference proteome</keyword>
<keyword evidence="6 8" id="KW-0472">Membrane</keyword>
<dbReference type="PROSITE" id="PS00217">
    <property type="entry name" value="SUGAR_TRANSPORT_2"/>
    <property type="match status" value="1"/>
</dbReference>
<evidence type="ECO:0000256" key="2">
    <source>
        <dbReference type="ARBA" id="ARBA00010992"/>
    </source>
</evidence>
<dbReference type="InterPro" id="IPR020846">
    <property type="entry name" value="MFS_dom"/>
</dbReference>
<name>A0ABP0CFZ9_9PEZI</name>
<evidence type="ECO:0000313" key="10">
    <source>
        <dbReference type="EMBL" id="CAK7230980.1"/>
    </source>
</evidence>
<accession>A0ABP0CFZ9</accession>
<evidence type="ECO:0000256" key="4">
    <source>
        <dbReference type="ARBA" id="ARBA00022692"/>
    </source>
</evidence>
<feature type="transmembrane region" description="Helical" evidence="8">
    <location>
        <begin position="306"/>
        <end position="326"/>
    </location>
</feature>
<dbReference type="EMBL" id="CAWUHD010000098">
    <property type="protein sequence ID" value="CAK7230980.1"/>
    <property type="molecule type" value="Genomic_DNA"/>
</dbReference>
<feature type="transmembrane region" description="Helical" evidence="8">
    <location>
        <begin position="403"/>
        <end position="426"/>
    </location>
</feature>
<dbReference type="InterPro" id="IPR005828">
    <property type="entry name" value="MFS_sugar_transport-like"/>
</dbReference>
<reference evidence="10 11" key="1">
    <citation type="submission" date="2024-01" db="EMBL/GenBank/DDBJ databases">
        <authorList>
            <person name="Allen C."/>
            <person name="Tagirdzhanova G."/>
        </authorList>
    </citation>
    <scope>NUCLEOTIDE SEQUENCE [LARGE SCALE GENOMIC DNA]</scope>
</reference>
<feature type="transmembrane region" description="Helical" evidence="8">
    <location>
        <begin position="178"/>
        <end position="199"/>
    </location>
</feature>
<feature type="transmembrane region" description="Helical" evidence="8">
    <location>
        <begin position="366"/>
        <end position="391"/>
    </location>
</feature>
<keyword evidence="5 8" id="KW-1133">Transmembrane helix</keyword>
<dbReference type="InterPro" id="IPR005829">
    <property type="entry name" value="Sugar_transporter_CS"/>
</dbReference>
<proteinExistence type="inferred from homology"/>
<feature type="transmembrane region" description="Helical" evidence="8">
    <location>
        <begin position="113"/>
        <end position="134"/>
    </location>
</feature>
<evidence type="ECO:0000256" key="7">
    <source>
        <dbReference type="RuleBase" id="RU003346"/>
    </source>
</evidence>
<evidence type="ECO:0000256" key="1">
    <source>
        <dbReference type="ARBA" id="ARBA00004141"/>
    </source>
</evidence>
<dbReference type="PRINTS" id="PR00171">
    <property type="entry name" value="SUGRTRNSPORT"/>
</dbReference>
<comment type="caution">
    <text evidence="10">The sequence shown here is derived from an EMBL/GenBank/DDBJ whole genome shotgun (WGS) entry which is preliminary data.</text>
</comment>
<dbReference type="SUPFAM" id="SSF103473">
    <property type="entry name" value="MFS general substrate transporter"/>
    <property type="match status" value="1"/>
</dbReference>
<evidence type="ECO:0000256" key="5">
    <source>
        <dbReference type="ARBA" id="ARBA00022989"/>
    </source>
</evidence>
<feature type="transmembrane region" description="Helical" evidence="8">
    <location>
        <begin position="87"/>
        <end position="107"/>
    </location>
</feature>
<dbReference type="PANTHER" id="PTHR48022">
    <property type="entry name" value="PLASTIDIC GLUCOSE TRANSPORTER 4"/>
    <property type="match status" value="1"/>
</dbReference>
<keyword evidence="4 8" id="KW-0812">Transmembrane</keyword>
<feature type="transmembrane region" description="Helical" evidence="8">
    <location>
        <begin position="146"/>
        <end position="166"/>
    </location>
</feature>
<dbReference type="Proteomes" id="UP001642482">
    <property type="component" value="Unassembled WGS sequence"/>
</dbReference>
<comment type="subcellular location">
    <subcellularLocation>
        <location evidence="1">Membrane</location>
        <topology evidence="1">Multi-pass membrane protein</topology>
    </subcellularLocation>
</comment>
<evidence type="ECO:0000313" key="11">
    <source>
        <dbReference type="Proteomes" id="UP001642482"/>
    </source>
</evidence>
<feature type="transmembrane region" description="Helical" evidence="8">
    <location>
        <begin position="57"/>
        <end position="80"/>
    </location>
</feature>
<evidence type="ECO:0000256" key="6">
    <source>
        <dbReference type="ARBA" id="ARBA00023136"/>
    </source>
</evidence>
<comment type="similarity">
    <text evidence="2 7">Belongs to the major facilitator superfamily. Sugar transporter (TC 2.A.1.1) family.</text>
</comment>
<feature type="transmembrane region" description="Helical" evidence="8">
    <location>
        <begin position="268"/>
        <end position="286"/>
    </location>
</feature>
<feature type="transmembrane region" description="Helical" evidence="8">
    <location>
        <begin position="333"/>
        <end position="354"/>
    </location>
</feature>
<dbReference type="InterPro" id="IPR036259">
    <property type="entry name" value="MFS_trans_sf"/>
</dbReference>
<dbReference type="PANTHER" id="PTHR48022:SF38">
    <property type="entry name" value="MAJOR FACILITATOR SUPERFAMILY (MFS) PROFILE DOMAIN-CONTAINING PROTEIN-RELATED"/>
    <property type="match status" value="1"/>
</dbReference>
<dbReference type="InterPro" id="IPR050360">
    <property type="entry name" value="MFS_Sugar_Transporters"/>
</dbReference>
<dbReference type="InterPro" id="IPR003663">
    <property type="entry name" value="Sugar/inositol_transpt"/>
</dbReference>